<comment type="caution">
    <text evidence="1">The sequence shown here is derived from an EMBL/GenBank/DDBJ whole genome shotgun (WGS) entry which is preliminary data.</text>
</comment>
<proteinExistence type="predicted"/>
<reference evidence="2" key="1">
    <citation type="journal article" date="2019" name="Int. J. Syst. Evol. Microbiol.">
        <title>The Global Catalogue of Microorganisms (GCM) 10K type strain sequencing project: providing services to taxonomists for standard genome sequencing and annotation.</title>
        <authorList>
            <consortium name="The Broad Institute Genomics Platform"/>
            <consortium name="The Broad Institute Genome Sequencing Center for Infectious Disease"/>
            <person name="Wu L."/>
            <person name="Ma J."/>
        </authorList>
    </citation>
    <scope>NUCLEOTIDE SEQUENCE [LARGE SCALE GENOMIC DNA]</scope>
    <source>
        <strain evidence="2">CCUG 62221</strain>
    </source>
</reference>
<evidence type="ECO:0000313" key="1">
    <source>
        <dbReference type="EMBL" id="MFD1294794.1"/>
    </source>
</evidence>
<dbReference type="RefSeq" id="WP_386810150.1">
    <property type="nucleotide sequence ID" value="NZ_JBHTMV010000009.1"/>
</dbReference>
<protein>
    <submittedName>
        <fullName evidence="1">Uncharacterized protein</fullName>
    </submittedName>
</protein>
<keyword evidence="2" id="KW-1185">Reference proteome</keyword>
<name>A0ABW3WQX3_9FLAO</name>
<accession>A0ABW3WQX3</accession>
<evidence type="ECO:0000313" key="2">
    <source>
        <dbReference type="Proteomes" id="UP001597241"/>
    </source>
</evidence>
<dbReference type="Proteomes" id="UP001597241">
    <property type="component" value="Unassembled WGS sequence"/>
</dbReference>
<gene>
    <name evidence="1" type="ORF">ACFQ5N_13200</name>
</gene>
<sequence length="97" mass="11400">MEYRNLEKARTIIDEATGLTVAYAYDDLVFPDYTAFIIQFNDKDDTNFLCHFHEDCDEKETLFKELSKACIKNKCSLTLKGDFKLTQKKEEVELQFI</sequence>
<organism evidence="1 2">
    <name type="scientific">Lutibacter holmesii</name>
    <dbReference type="NCBI Taxonomy" id="1137985"/>
    <lineage>
        <taxon>Bacteria</taxon>
        <taxon>Pseudomonadati</taxon>
        <taxon>Bacteroidota</taxon>
        <taxon>Flavobacteriia</taxon>
        <taxon>Flavobacteriales</taxon>
        <taxon>Flavobacteriaceae</taxon>
        <taxon>Lutibacter</taxon>
    </lineage>
</organism>
<dbReference type="EMBL" id="JBHTMV010000009">
    <property type="protein sequence ID" value="MFD1294794.1"/>
    <property type="molecule type" value="Genomic_DNA"/>
</dbReference>